<gene>
    <name evidence="2" type="ORF">POCTA_138.1.T1670038</name>
</gene>
<comment type="caution">
    <text evidence="2">The sequence shown here is derived from an EMBL/GenBank/DDBJ whole genome shotgun (WGS) entry which is preliminary data.</text>
</comment>
<keyword evidence="3" id="KW-1185">Reference proteome</keyword>
<feature type="region of interest" description="Disordered" evidence="1">
    <location>
        <begin position="1"/>
        <end position="22"/>
    </location>
</feature>
<proteinExistence type="predicted"/>
<accession>A0A8S1YQ53</accession>
<reference evidence="2" key="1">
    <citation type="submission" date="2021-01" db="EMBL/GenBank/DDBJ databases">
        <authorList>
            <consortium name="Genoscope - CEA"/>
            <person name="William W."/>
        </authorList>
    </citation>
    <scope>NUCLEOTIDE SEQUENCE</scope>
</reference>
<organism evidence="2 3">
    <name type="scientific">Paramecium octaurelia</name>
    <dbReference type="NCBI Taxonomy" id="43137"/>
    <lineage>
        <taxon>Eukaryota</taxon>
        <taxon>Sar</taxon>
        <taxon>Alveolata</taxon>
        <taxon>Ciliophora</taxon>
        <taxon>Intramacronucleata</taxon>
        <taxon>Oligohymenophorea</taxon>
        <taxon>Peniculida</taxon>
        <taxon>Parameciidae</taxon>
        <taxon>Paramecium</taxon>
    </lineage>
</organism>
<evidence type="ECO:0000313" key="2">
    <source>
        <dbReference type="EMBL" id="CAD8214062.1"/>
    </source>
</evidence>
<dbReference type="AlphaFoldDB" id="A0A8S1YQ53"/>
<evidence type="ECO:0000313" key="3">
    <source>
        <dbReference type="Proteomes" id="UP000683925"/>
    </source>
</evidence>
<dbReference type="Proteomes" id="UP000683925">
    <property type="component" value="Unassembled WGS sequence"/>
</dbReference>
<sequence length="186" mass="21903">MQECSVMASPQIPFDEGDHKQQPWKAMQLSSDGKTYLAGNSNEKEHLSNPVSMLQQDICQADVESSPVQSSVYLHQGLNTIYAKENSFNRQRLEEIQKRLESNPICIQCNLKQQQTEIYMRCKRLYFEQTSSTLNIEKVREIYSMQFLKPKIKQELDQKHESKEQLIIYFSRTKISHLQYYILLIF</sequence>
<protein>
    <submittedName>
        <fullName evidence="2">Uncharacterized protein</fullName>
    </submittedName>
</protein>
<dbReference type="EMBL" id="CAJJDP010000170">
    <property type="protein sequence ID" value="CAD8214062.1"/>
    <property type="molecule type" value="Genomic_DNA"/>
</dbReference>
<name>A0A8S1YQ53_PAROT</name>
<evidence type="ECO:0000256" key="1">
    <source>
        <dbReference type="SAM" id="MobiDB-lite"/>
    </source>
</evidence>